<dbReference type="RefSeq" id="WP_050695110.1">
    <property type="nucleotide sequence ID" value="NZ_CP012072.1"/>
</dbReference>
<proteinExistence type="predicted"/>
<dbReference type="Pfam" id="PF04991">
    <property type="entry name" value="LicD"/>
    <property type="match status" value="1"/>
</dbReference>
<dbReference type="InterPro" id="IPR052942">
    <property type="entry name" value="LPS_cholinephosphotransferase"/>
</dbReference>
<dbReference type="AlphaFoldDB" id="A0AAQ0BWK9"/>
<dbReference type="PANTHER" id="PTHR43404:SF2">
    <property type="entry name" value="LIPOPOLYSACCHARIDE CHOLINEPHOSPHOTRANSFERASE LICD"/>
    <property type="match status" value="1"/>
</dbReference>
<accession>A0AAQ0BWK9</accession>
<reference evidence="3 4" key="1">
    <citation type="submission" date="2020-12" db="EMBL/GenBank/DDBJ databases">
        <title>FDA dAtabase for Regulatory Grade micrObial Sequences (FDA-ARGOS): Supporting development and validation of Infectious Disease Dx tests.</title>
        <authorList>
            <person name="Sproer C."/>
            <person name="Gronow S."/>
            <person name="Severitt S."/>
            <person name="Schroder I."/>
            <person name="Tallon L."/>
            <person name="Sadzewicz L."/>
            <person name="Zhao X."/>
            <person name="Boylan J."/>
            <person name="Ott S."/>
            <person name="Bowen H."/>
            <person name="Vavikolanu K."/>
            <person name="Mehta A."/>
            <person name="Aluvathingal J."/>
            <person name="Nadendla S."/>
            <person name="Lowell S."/>
            <person name="Myers T."/>
            <person name="Yan Y."/>
            <person name="Sichtig H."/>
        </authorList>
    </citation>
    <scope>NUCLEOTIDE SEQUENCE [LARGE SCALE GENOMIC DNA]</scope>
    <source>
        <strain evidence="3 4">FDAARGOS_985</strain>
    </source>
</reference>
<feature type="domain" description="LicD/FKTN/FKRP nucleotidyltransferase" evidence="2">
    <location>
        <begin position="24"/>
        <end position="252"/>
    </location>
</feature>
<feature type="region of interest" description="Disordered" evidence="1">
    <location>
        <begin position="257"/>
        <end position="281"/>
    </location>
</feature>
<gene>
    <name evidence="3" type="ORF">I6H42_01105</name>
</gene>
<dbReference type="EMBL" id="CP066065">
    <property type="protein sequence ID" value="QQC44066.1"/>
    <property type="molecule type" value="Genomic_DNA"/>
</dbReference>
<evidence type="ECO:0000313" key="4">
    <source>
        <dbReference type="Proteomes" id="UP000595220"/>
    </source>
</evidence>
<sequence>MTQLEARQVKAIELDILSELDRVCRDHQLSYALAYGTLIGALRHRGFIPWDDDIDVYMPRDDYEKLYRLWQEGALGEHYALASYRDRTSINSYCKLVDTRTRAVESFLDESAGTLGLWVDIFPLERVDVTDPHVHRAARKEHRLVWWKYIAASNPRYATSAARRAIKYLLYPITRFANLYAISRRQDETAQGCHRSQVSEEDNERWVLLVDDVMSRNTIRPDELFPTRTASFEGRRFAIPAQAEKILRDYYGDWQRIPPEDQRPPAHVRSAEWVGDQPYAG</sequence>
<dbReference type="GO" id="GO:0009100">
    <property type="term" value="P:glycoprotein metabolic process"/>
    <property type="evidence" value="ECO:0007669"/>
    <property type="project" value="UniProtKB-ARBA"/>
</dbReference>
<dbReference type="PANTHER" id="PTHR43404">
    <property type="entry name" value="LIPOPOLYSACCHARIDE CHOLINEPHOSPHOTRANSFERASE LICD"/>
    <property type="match status" value="1"/>
</dbReference>
<dbReference type="KEGG" id="amy:ADJ76_05360"/>
<dbReference type="Proteomes" id="UP000595220">
    <property type="component" value="Chromosome"/>
</dbReference>
<name>A0AAQ0BWK9_9ACTO</name>
<keyword evidence="4" id="KW-1185">Reference proteome</keyword>
<protein>
    <submittedName>
        <fullName evidence="3">LicD family protein</fullName>
    </submittedName>
</protein>
<evidence type="ECO:0000313" key="3">
    <source>
        <dbReference type="EMBL" id="QQC44066.1"/>
    </source>
</evidence>
<organism evidence="3 4">
    <name type="scientific">Schaalia meyeri</name>
    <dbReference type="NCBI Taxonomy" id="52773"/>
    <lineage>
        <taxon>Bacteria</taxon>
        <taxon>Bacillati</taxon>
        <taxon>Actinomycetota</taxon>
        <taxon>Actinomycetes</taxon>
        <taxon>Actinomycetales</taxon>
        <taxon>Actinomycetaceae</taxon>
        <taxon>Schaalia</taxon>
    </lineage>
</organism>
<evidence type="ECO:0000259" key="2">
    <source>
        <dbReference type="Pfam" id="PF04991"/>
    </source>
</evidence>
<evidence type="ECO:0000256" key="1">
    <source>
        <dbReference type="SAM" id="MobiDB-lite"/>
    </source>
</evidence>
<dbReference type="InterPro" id="IPR007074">
    <property type="entry name" value="LicD/FKTN/FKRP_NTP_transf"/>
</dbReference>